<dbReference type="PANTHER" id="PTHR46485:SF5">
    <property type="entry name" value="CENTER DIVIDER, ISOFORM A"/>
    <property type="match status" value="1"/>
</dbReference>
<dbReference type="PANTHER" id="PTHR46485">
    <property type="entry name" value="LIM DOMAIN KINASE 1"/>
    <property type="match status" value="1"/>
</dbReference>
<dbReference type="InterPro" id="IPR000719">
    <property type="entry name" value="Prot_kinase_dom"/>
</dbReference>
<dbReference type="Pfam" id="PF07714">
    <property type="entry name" value="PK_Tyr_Ser-Thr"/>
    <property type="match status" value="1"/>
</dbReference>
<dbReference type="InterPro" id="IPR050940">
    <property type="entry name" value="Actin_reg-Ser/Thr_kinase"/>
</dbReference>
<dbReference type="EMBL" id="BLZA01000030">
    <property type="protein sequence ID" value="GHJ88616.1"/>
    <property type="molecule type" value="Genomic_DNA"/>
</dbReference>
<evidence type="ECO:0000256" key="4">
    <source>
        <dbReference type="ARBA" id="ARBA00022741"/>
    </source>
</evidence>
<feature type="binding site" evidence="7">
    <location>
        <position position="56"/>
    </location>
    <ligand>
        <name>ATP</name>
        <dbReference type="ChEBI" id="CHEBI:30616"/>
    </ligand>
</feature>
<name>A0A8H3YII3_9TREE</name>
<evidence type="ECO:0000259" key="10">
    <source>
        <dbReference type="PROSITE" id="PS50081"/>
    </source>
</evidence>
<feature type="compositionally biased region" description="Low complexity" evidence="8">
    <location>
        <begin position="443"/>
        <end position="455"/>
    </location>
</feature>
<dbReference type="CDD" id="cd13999">
    <property type="entry name" value="STKc_MAP3K-like"/>
    <property type="match status" value="1"/>
</dbReference>
<keyword evidence="5" id="KW-0418">Kinase</keyword>
<comment type="similarity">
    <text evidence="1">Belongs to the protein kinase superfamily. TKL Ser/Thr protein kinase family.</text>
</comment>
<feature type="region of interest" description="Disordered" evidence="8">
    <location>
        <begin position="401"/>
        <end position="471"/>
    </location>
</feature>
<feature type="domain" description="Phorbol-ester/DAG-type" evidence="10">
    <location>
        <begin position="559"/>
        <end position="607"/>
    </location>
</feature>
<dbReference type="InterPro" id="IPR001245">
    <property type="entry name" value="Ser-Thr/Tyr_kinase_cat_dom"/>
</dbReference>
<evidence type="ECO:0000313" key="12">
    <source>
        <dbReference type="Proteomes" id="UP000620104"/>
    </source>
</evidence>
<keyword evidence="12" id="KW-1185">Reference proteome</keyword>
<keyword evidence="2" id="KW-0723">Serine/threonine-protein kinase</keyword>
<evidence type="ECO:0000256" key="7">
    <source>
        <dbReference type="PROSITE-ProRule" id="PRU10141"/>
    </source>
</evidence>
<dbReference type="InterPro" id="IPR017441">
    <property type="entry name" value="Protein_kinase_ATP_BS"/>
</dbReference>
<keyword evidence="4 7" id="KW-0547">Nucleotide-binding</keyword>
<protein>
    <recommendedName>
        <fullName evidence="13">Kinase-like protein</fullName>
    </recommendedName>
</protein>
<dbReference type="GO" id="GO:0005524">
    <property type="term" value="F:ATP binding"/>
    <property type="evidence" value="ECO:0007669"/>
    <property type="project" value="UniProtKB-UniRule"/>
</dbReference>
<dbReference type="AlphaFoldDB" id="A0A8H3YII3"/>
<dbReference type="CDD" id="cd00029">
    <property type="entry name" value="C1"/>
    <property type="match status" value="1"/>
</dbReference>
<feature type="compositionally biased region" description="Polar residues" evidence="8">
    <location>
        <begin position="416"/>
        <end position="431"/>
    </location>
</feature>
<dbReference type="SMART" id="SM00220">
    <property type="entry name" value="S_TKc"/>
    <property type="match status" value="1"/>
</dbReference>
<keyword evidence="3" id="KW-0808">Transferase</keyword>
<reference evidence="11" key="1">
    <citation type="submission" date="2020-07" db="EMBL/GenBank/DDBJ databases">
        <title>Draft Genome Sequence of a Deep-Sea Yeast, Naganishia (Cryptococcus) liquefaciens strain N6.</title>
        <authorList>
            <person name="Han Y.W."/>
            <person name="Kajitani R."/>
            <person name="Morimoto H."/>
            <person name="Parhat M."/>
            <person name="Tsubouchi H."/>
            <person name="Bakenova O."/>
            <person name="Ogata M."/>
            <person name="Argunhan B."/>
            <person name="Aoki R."/>
            <person name="Kajiwara S."/>
            <person name="Itoh T."/>
            <person name="Iwasaki H."/>
        </authorList>
    </citation>
    <scope>NUCLEOTIDE SEQUENCE</scope>
    <source>
        <strain evidence="11">N6</strain>
    </source>
</reference>
<dbReference type="Gene3D" id="1.10.510.10">
    <property type="entry name" value="Transferase(Phosphotransferase) domain 1"/>
    <property type="match status" value="1"/>
</dbReference>
<proteinExistence type="inferred from homology"/>
<evidence type="ECO:0000256" key="8">
    <source>
        <dbReference type="SAM" id="MobiDB-lite"/>
    </source>
</evidence>
<dbReference type="Proteomes" id="UP000620104">
    <property type="component" value="Unassembled WGS sequence"/>
</dbReference>
<evidence type="ECO:0000256" key="6">
    <source>
        <dbReference type="ARBA" id="ARBA00022840"/>
    </source>
</evidence>
<dbReference type="InterPro" id="IPR011009">
    <property type="entry name" value="Kinase-like_dom_sf"/>
</dbReference>
<dbReference type="Gene3D" id="3.30.60.20">
    <property type="match status" value="1"/>
</dbReference>
<sequence>MAEPAQGKTLEDDRSRGFIDFDYIPFEDIEWGEQLGSGSFGLVHRGTYLGIDIAVKEILPSTEYDVHKYFLREHTIMRECRHPNIALFIGLSHAPPPDRRVFIISEFVPGGNLRGFIQDKSKAFPWRLRISFAIDIARALAYLHARKCIHRDLKPENAMISGNERIKVIDFGFSRIAARDDAEMKRMSYCGTDGYMSPEMLLGFDFDERTDVFSLGVIFAEIISRTLVDNEKAFTRFPPLFTLDEDEVREKANKGCPTDWINLALHCTASKPDDRPSMREVLDRLTAIEMEIAQRIPEGKAEHIGSIKITSTPIRTPRNLRRLFNKDLMTDNYSRIATQSHLAADDIDHDSDEDEVVEMLQGSQGRRRGSEQPVTWRTARWEESKDHRPNVMDLFESGPYRKEASQLSPGSYPPAIQSTSLQNTEAESTITVRPLPKTVNTPSTSPAAASSFSDAEAIRKPKRSVSSAQLEGKESICHEIDAADQGNALPIRPTGTLESPVGQTSAVDTAATTSRISLAKPGAKPSSGGVHRFTFVNQTAIKNVDAVKGKKQSAFIKGFNKLLSPGSSDKIRCAVCSRRISKDTYMQCDDCSIKVHVRCSHAAKRNCST</sequence>
<organism evidence="11 12">
    <name type="scientific">Naganishia liquefaciens</name>
    <dbReference type="NCBI Taxonomy" id="104408"/>
    <lineage>
        <taxon>Eukaryota</taxon>
        <taxon>Fungi</taxon>
        <taxon>Dikarya</taxon>
        <taxon>Basidiomycota</taxon>
        <taxon>Agaricomycotina</taxon>
        <taxon>Tremellomycetes</taxon>
        <taxon>Filobasidiales</taxon>
        <taxon>Filobasidiaceae</taxon>
        <taxon>Naganishia</taxon>
    </lineage>
</organism>
<dbReference type="Gene3D" id="3.30.200.20">
    <property type="entry name" value="Phosphorylase Kinase, domain 1"/>
    <property type="match status" value="1"/>
</dbReference>
<accession>A0A8H3YII3</accession>
<dbReference type="InterPro" id="IPR002219">
    <property type="entry name" value="PKC_DAG/PE"/>
</dbReference>
<dbReference type="PROSITE" id="PS50081">
    <property type="entry name" value="ZF_DAG_PE_2"/>
    <property type="match status" value="1"/>
</dbReference>
<evidence type="ECO:0000259" key="9">
    <source>
        <dbReference type="PROSITE" id="PS50011"/>
    </source>
</evidence>
<dbReference type="SUPFAM" id="SSF56112">
    <property type="entry name" value="Protein kinase-like (PK-like)"/>
    <property type="match status" value="1"/>
</dbReference>
<evidence type="ECO:0000256" key="1">
    <source>
        <dbReference type="ARBA" id="ARBA00005843"/>
    </source>
</evidence>
<dbReference type="PRINTS" id="PR00109">
    <property type="entry name" value="TYRKINASE"/>
</dbReference>
<evidence type="ECO:0008006" key="13">
    <source>
        <dbReference type="Google" id="ProtNLM"/>
    </source>
</evidence>
<evidence type="ECO:0000256" key="2">
    <source>
        <dbReference type="ARBA" id="ARBA00022527"/>
    </source>
</evidence>
<dbReference type="PROSITE" id="PS00107">
    <property type="entry name" value="PROTEIN_KINASE_ATP"/>
    <property type="match status" value="1"/>
</dbReference>
<dbReference type="PROSITE" id="PS50011">
    <property type="entry name" value="PROTEIN_KINASE_DOM"/>
    <property type="match status" value="1"/>
</dbReference>
<comment type="caution">
    <text evidence="11">The sequence shown here is derived from an EMBL/GenBank/DDBJ whole genome shotgun (WGS) entry which is preliminary data.</text>
</comment>
<keyword evidence="6 7" id="KW-0067">ATP-binding</keyword>
<feature type="domain" description="Protein kinase" evidence="9">
    <location>
        <begin position="29"/>
        <end position="288"/>
    </location>
</feature>
<dbReference type="OrthoDB" id="4062651at2759"/>
<dbReference type="GO" id="GO:0004674">
    <property type="term" value="F:protein serine/threonine kinase activity"/>
    <property type="evidence" value="ECO:0007669"/>
    <property type="project" value="UniProtKB-KW"/>
</dbReference>
<evidence type="ECO:0000256" key="3">
    <source>
        <dbReference type="ARBA" id="ARBA00022679"/>
    </source>
</evidence>
<evidence type="ECO:0000256" key="5">
    <source>
        <dbReference type="ARBA" id="ARBA00022777"/>
    </source>
</evidence>
<gene>
    <name evidence="11" type="ORF">NliqN6_5018</name>
</gene>
<evidence type="ECO:0000313" key="11">
    <source>
        <dbReference type="EMBL" id="GHJ88616.1"/>
    </source>
</evidence>